<keyword evidence="1" id="KW-0597">Phosphoprotein</keyword>
<feature type="compositionally biased region" description="Polar residues" evidence="5">
    <location>
        <begin position="206"/>
        <end position="216"/>
    </location>
</feature>
<protein>
    <recommendedName>
        <fullName evidence="6">SAM domain-containing protein</fullName>
    </recommendedName>
</protein>
<dbReference type="Pfam" id="PF00536">
    <property type="entry name" value="SAM_1"/>
    <property type="match status" value="2"/>
</dbReference>
<feature type="compositionally biased region" description="Polar residues" evidence="5">
    <location>
        <begin position="96"/>
        <end position="110"/>
    </location>
</feature>
<dbReference type="InterPro" id="IPR037618">
    <property type="entry name" value="LIPB1/2_SAM_2nd"/>
</dbReference>
<dbReference type="EMBL" id="CAJVCH010570160">
    <property type="protein sequence ID" value="CAG7834212.1"/>
    <property type="molecule type" value="Genomic_DNA"/>
</dbReference>
<feature type="region of interest" description="Disordered" evidence="5">
    <location>
        <begin position="845"/>
        <end position="866"/>
    </location>
</feature>
<sequence length="1220" mass="132941">MSEPSRPYSGFEPLVVKEDFETGAEPAVKLSKDKESASHTGKASEMASLKLQNQIETSDNEDSASSTESVDGEGSEEDQEEEEDEEDSSVCPSDSYESTGLSPTTSIGDVSIVASSQKRVVVESDSGKTEMVDSKQEIVSSKVTCLSTVVDLSGKKAKQGVLSQGEPLKDCLNSGLSTLLNEPRRSEGTEVVKSSAATPSFVEMPATSSTSNSKAGTGNYKKPAVKPKPVVRNPESKSNDKKDVLIDEVTGVERSILSSTSVGLPPMPPSLVSPSTRDKEERGFSPLRHNKTFARGPTCSTTGCPAWTCCEGAGNTCNKQGRSGRSMLSPLRQMTGTSLACDRNPGDSNFLQNSSSGKNSHKNGRKKPSNVKRNYAASLPDPDWNSASPFGFDLSYQFDHHGKKLHHGNHSFRGHPGPTKNCKNKHLWARASLERDVISAPQSSPTSSNRHSSYHPYTIDSSTSLLGTNNETAAAAAAAAAAAYSHVLHSSRPNSPLCPSVDSNYLGSAGRICNDWELGNCCLGCNTKTFPRSSNRLTSIGCHCCHHHCDTGSGTLGGSLLGLDYEDRLLRLESDKDTLHLQVSVLSDQIEAQTSKIQDLEKLLDDKKNILETTEEQLQRKSFLPSRVTQELVTRSGLETQKLELMTEISGLRLKQATLERENIELKGRLCTGTGRSLTDLNYPAENRIWDKPPAAPGTRGTSPAQTASELGQRLRLTNDCSQGLQHHQQRVQTPPANAYRRVDQTCSFGTLPRRNQPAALSTFNSAGGGVNLPVDNSTKCNSLSSGNINAISVNFSQNGAGGDEWQRRGNASLNATNSSKSTSGGGHKSRRILRILGKLKRSNSGGLDNEVVPETHGDQPASHNTFVRGGLRATAAPRLGWVKEPTPVKMPEGPITSWDSEAVVAWLNFLGLGMYANEVKRWVKSGQQLLDATTQELEKELSIKNGLHRKKLGLALHYLKHPDDDDNAGKLDYHWVTRWLDDVGLPQYKEAFAEGRVDGRILSHLTAEDLFSLKVTSMMHHSCIKRGIQILRIHRFHPSCLCRRGSTAGLGGENLTKDPKHVATWTNHRVMEWLKAVDLAEYAPNLRGSGVHGALIVFEPRFNSELLATLLSIPGNKTLLRRHLSLQFNELIGRHIVQEKRLAELAPDFIPINPTVKVKPAKKAQFALRKKRLSNEFSEELLCPLDWNSYPTKWDSQSQLNSDSFESEGSLAGGKVSNI</sequence>
<dbReference type="InterPro" id="IPR037619">
    <property type="entry name" value="LIPB1/2_SAM_3rd"/>
</dbReference>
<evidence type="ECO:0000313" key="8">
    <source>
        <dbReference type="Proteomes" id="UP000708208"/>
    </source>
</evidence>
<dbReference type="CDD" id="cd09563">
    <property type="entry name" value="SAM_liprin-beta1_2_repeat1"/>
    <property type="match status" value="1"/>
</dbReference>
<evidence type="ECO:0000256" key="1">
    <source>
        <dbReference type="ARBA" id="ARBA00022553"/>
    </source>
</evidence>
<evidence type="ECO:0000256" key="3">
    <source>
        <dbReference type="ARBA" id="ARBA00023054"/>
    </source>
</evidence>
<feature type="domain" description="SAM" evidence="6">
    <location>
        <begin position="977"/>
        <end position="1035"/>
    </location>
</feature>
<dbReference type="OrthoDB" id="6516566at2759"/>
<dbReference type="Proteomes" id="UP000708208">
    <property type="component" value="Unassembled WGS sequence"/>
</dbReference>
<feature type="domain" description="SAM" evidence="6">
    <location>
        <begin position="1066"/>
        <end position="1097"/>
    </location>
</feature>
<accession>A0A8J2LEA0</accession>
<dbReference type="CDD" id="cd09566">
    <property type="entry name" value="SAM_liprin-beta1_2_repeat2"/>
    <property type="match status" value="1"/>
</dbReference>
<feature type="compositionally biased region" description="Basic residues" evidence="5">
    <location>
        <begin position="359"/>
        <end position="370"/>
    </location>
</feature>
<gene>
    <name evidence="7" type="ORF">AFUS01_LOCUS43739</name>
</gene>
<dbReference type="AlphaFoldDB" id="A0A8J2LEA0"/>
<reference evidence="7" key="1">
    <citation type="submission" date="2021-06" db="EMBL/GenBank/DDBJ databases">
        <authorList>
            <person name="Hodson N. C."/>
            <person name="Mongue J. A."/>
            <person name="Jaron S. K."/>
        </authorList>
    </citation>
    <scope>NUCLEOTIDE SEQUENCE</scope>
</reference>
<feature type="domain" description="SAM" evidence="6">
    <location>
        <begin position="899"/>
        <end position="963"/>
    </location>
</feature>
<dbReference type="InterPro" id="IPR058914">
    <property type="entry name" value="LIPB1/2_CC"/>
</dbReference>
<feature type="region of interest" description="Disordered" evidence="5">
    <location>
        <begin position="258"/>
        <end position="289"/>
    </location>
</feature>
<evidence type="ECO:0000259" key="6">
    <source>
        <dbReference type="PROSITE" id="PS50105"/>
    </source>
</evidence>
<evidence type="ECO:0000256" key="2">
    <source>
        <dbReference type="ARBA" id="ARBA00022737"/>
    </source>
</evidence>
<dbReference type="GO" id="GO:0005829">
    <property type="term" value="C:cytosol"/>
    <property type="evidence" value="ECO:0007669"/>
    <property type="project" value="UniProtKB-ARBA"/>
</dbReference>
<dbReference type="PANTHER" id="PTHR12587">
    <property type="entry name" value="LAR INTERACTING PROTEIN LIP -RELATED PROTEIN"/>
    <property type="match status" value="1"/>
</dbReference>
<evidence type="ECO:0000256" key="4">
    <source>
        <dbReference type="SAM" id="Coils"/>
    </source>
</evidence>
<feature type="region of interest" description="Disordered" evidence="5">
    <location>
        <begin position="335"/>
        <end position="377"/>
    </location>
</feature>
<dbReference type="FunFam" id="1.10.150.50:FF:000005">
    <property type="entry name" value="Liprin-beta-1 isoform 1"/>
    <property type="match status" value="1"/>
</dbReference>
<dbReference type="Pfam" id="PF07647">
    <property type="entry name" value="SAM_2"/>
    <property type="match status" value="1"/>
</dbReference>
<evidence type="ECO:0000313" key="7">
    <source>
        <dbReference type="EMBL" id="CAG7834212.1"/>
    </source>
</evidence>
<dbReference type="FunFam" id="1.10.150.50:FF:000007">
    <property type="entry name" value="Liprin-beta-1 isoform 1"/>
    <property type="match status" value="1"/>
</dbReference>
<dbReference type="PROSITE" id="PS50105">
    <property type="entry name" value="SAM_DOMAIN"/>
    <property type="match status" value="3"/>
</dbReference>
<name>A0A8J2LEA0_9HEXA</name>
<dbReference type="InterPro" id="IPR037617">
    <property type="entry name" value="LIPB1/2_SAM_1"/>
</dbReference>
<comment type="caution">
    <text evidence="7">The sequence shown here is derived from an EMBL/GenBank/DDBJ whole genome shotgun (WGS) entry which is preliminary data.</text>
</comment>
<dbReference type="CDD" id="cd09569">
    <property type="entry name" value="SAM_liprin-beta1_2_repeat3"/>
    <property type="match status" value="1"/>
</dbReference>
<feature type="region of interest" description="Disordered" evidence="5">
    <location>
        <begin position="26"/>
        <end position="110"/>
    </location>
</feature>
<dbReference type="GO" id="GO:0007528">
    <property type="term" value="P:neuromuscular junction development"/>
    <property type="evidence" value="ECO:0007669"/>
    <property type="project" value="TreeGrafter"/>
</dbReference>
<organism evidence="7 8">
    <name type="scientific">Allacma fusca</name>
    <dbReference type="NCBI Taxonomy" id="39272"/>
    <lineage>
        <taxon>Eukaryota</taxon>
        <taxon>Metazoa</taxon>
        <taxon>Ecdysozoa</taxon>
        <taxon>Arthropoda</taxon>
        <taxon>Hexapoda</taxon>
        <taxon>Collembola</taxon>
        <taxon>Symphypleona</taxon>
        <taxon>Sminthuridae</taxon>
        <taxon>Allacma</taxon>
    </lineage>
</organism>
<feature type="region of interest" description="Disordered" evidence="5">
    <location>
        <begin position="802"/>
        <end position="831"/>
    </location>
</feature>
<dbReference type="PANTHER" id="PTHR12587:SF14">
    <property type="entry name" value="AT31531P"/>
    <property type="match status" value="1"/>
</dbReference>
<dbReference type="InterPro" id="IPR029515">
    <property type="entry name" value="Liprin"/>
</dbReference>
<keyword evidence="8" id="KW-1185">Reference proteome</keyword>
<keyword evidence="2" id="KW-0677">Repeat</keyword>
<feature type="region of interest" description="Disordered" evidence="5">
    <location>
        <begin position="179"/>
        <end position="241"/>
    </location>
</feature>
<dbReference type="SMART" id="SM00454">
    <property type="entry name" value="SAM"/>
    <property type="match status" value="3"/>
</dbReference>
<feature type="compositionally biased region" description="Acidic residues" evidence="5">
    <location>
        <begin position="70"/>
        <end position="88"/>
    </location>
</feature>
<proteinExistence type="predicted"/>
<dbReference type="GO" id="GO:0048786">
    <property type="term" value="C:presynaptic active zone"/>
    <property type="evidence" value="ECO:0007669"/>
    <property type="project" value="TreeGrafter"/>
</dbReference>
<dbReference type="InterPro" id="IPR001660">
    <property type="entry name" value="SAM"/>
</dbReference>
<keyword evidence="3 4" id="KW-0175">Coiled coil</keyword>
<dbReference type="Pfam" id="PF26022">
    <property type="entry name" value="CC_Liprin_beta"/>
    <property type="match status" value="1"/>
</dbReference>
<evidence type="ECO:0000256" key="5">
    <source>
        <dbReference type="SAM" id="MobiDB-lite"/>
    </source>
</evidence>
<feature type="coiled-coil region" evidence="4">
    <location>
        <begin position="583"/>
        <end position="617"/>
    </location>
</feature>